<comment type="caution">
    <text evidence="1">The sequence shown here is derived from an EMBL/GenBank/DDBJ whole genome shotgun (WGS) entry which is preliminary data.</text>
</comment>
<proteinExistence type="predicted"/>
<reference evidence="1 2" key="1">
    <citation type="submission" date="2019-10" db="EMBL/GenBank/DDBJ databases">
        <title>Streptomyces smaragdinus sp. nov. and Streptomyces fabii sp. nov., isolated from the gut of fungus growing-termite Macrotermes natalensis.</title>
        <authorList>
            <person name="Schwitalla J."/>
            <person name="Benndorf R."/>
            <person name="Martin K."/>
            <person name="De Beer W."/>
            <person name="Kaster A.-K."/>
            <person name="Vollmers J."/>
            <person name="Poulsen M."/>
            <person name="Beemelmanns C."/>
        </authorList>
    </citation>
    <scope>NUCLEOTIDE SEQUENCE [LARGE SCALE GENOMIC DNA]</scope>
    <source>
        <strain evidence="1 2">RB5</strain>
    </source>
</reference>
<dbReference type="EMBL" id="WEGJ01000002">
    <property type="protein sequence ID" value="MQY11067.1"/>
    <property type="molecule type" value="Genomic_DNA"/>
</dbReference>
<evidence type="ECO:0000313" key="2">
    <source>
        <dbReference type="Proteomes" id="UP000466345"/>
    </source>
</evidence>
<dbReference type="Proteomes" id="UP000466345">
    <property type="component" value="Unassembled WGS sequence"/>
</dbReference>
<gene>
    <name evidence="1" type="ORF">SRB5_11810</name>
</gene>
<sequence>MDWDAPYCSDSPGPHALAAELPGTGSVSVRLADQSVPGCLQDSTHPELRSFLSPGPVSAGDARPTGSALSTLTTRIFPGPKLNITWRLITRGFPSGLPYVVVTIPTGT</sequence>
<dbReference type="RefSeq" id="WP_153450327.1">
    <property type="nucleotide sequence ID" value="NZ_WEGJ01000002.1"/>
</dbReference>
<dbReference type="AlphaFoldDB" id="A0A7K0CC86"/>
<accession>A0A7K0CC86</accession>
<keyword evidence="2" id="KW-1185">Reference proteome</keyword>
<organism evidence="1 2">
    <name type="scientific">Streptomyces smaragdinus</name>
    <dbReference type="NCBI Taxonomy" id="2585196"/>
    <lineage>
        <taxon>Bacteria</taxon>
        <taxon>Bacillati</taxon>
        <taxon>Actinomycetota</taxon>
        <taxon>Actinomycetes</taxon>
        <taxon>Kitasatosporales</taxon>
        <taxon>Streptomycetaceae</taxon>
        <taxon>Streptomyces</taxon>
    </lineage>
</organism>
<protein>
    <submittedName>
        <fullName evidence="1">Uncharacterized protein</fullName>
    </submittedName>
</protein>
<name>A0A7K0CC86_9ACTN</name>
<evidence type="ECO:0000313" key="1">
    <source>
        <dbReference type="EMBL" id="MQY11067.1"/>
    </source>
</evidence>